<comment type="caution">
    <text evidence="1">The sequence shown here is derived from an EMBL/GenBank/DDBJ whole genome shotgun (WGS) entry which is preliminary data.</text>
</comment>
<proteinExistence type="predicted"/>
<dbReference type="Pfam" id="PF22945">
    <property type="entry name" value="LEM-3_GIY-YIG"/>
    <property type="match status" value="1"/>
</dbReference>
<protein>
    <recommendedName>
        <fullName evidence="3">GIY-YIG domain-containing protein</fullName>
    </recommendedName>
</protein>
<evidence type="ECO:0000313" key="1">
    <source>
        <dbReference type="EMBL" id="MXO02893.1"/>
    </source>
</evidence>
<organism evidence="1 2">
    <name type="scientific">Shinella zoogloeoides</name>
    <name type="common">Crabtreella saccharophila</name>
    <dbReference type="NCBI Taxonomy" id="352475"/>
    <lineage>
        <taxon>Bacteria</taxon>
        <taxon>Pseudomonadati</taxon>
        <taxon>Pseudomonadota</taxon>
        <taxon>Alphaproteobacteria</taxon>
        <taxon>Hyphomicrobiales</taxon>
        <taxon>Rhizobiaceae</taxon>
        <taxon>Shinella</taxon>
    </lineage>
</organism>
<accession>A0A6N8TI08</accession>
<sequence>MWDKIGFYVYRLVDPRNQQTFYVGKGYGNRVFQHAHGVVPDADQPDLGQKLDCIRSIKADGKCVDYIVHRHGLTEGEAFHVEAALIDAYEGLTNLQSGHGIDEHGLMPARDIVRLYGLPPFPSPPAHKLVLIKVPKLPRRATEDEIFRLVRFCWRINKVRAEASDYVVAVHLGRTVGAFKATQWLSATAENFREDITIAGTVNKGIPYADGSEAQRYGFRGYRAPPEIWDRYVGEHGMRLENERFLKAQNPIGYLSP</sequence>
<name>A0A6N8TI08_SHIZO</name>
<dbReference type="AlphaFoldDB" id="A0A6N8TI08"/>
<evidence type="ECO:0008006" key="3">
    <source>
        <dbReference type="Google" id="ProtNLM"/>
    </source>
</evidence>
<reference evidence="1 2" key="1">
    <citation type="submission" date="2019-12" db="EMBL/GenBank/DDBJ databases">
        <title>Shinella granuli gen. nov., sp. nov., and proposal of the reclassification of Zoogloea ramigera ATCC 19623 as Shinella zoogloeoides sp. nov.</title>
        <authorList>
            <person name="Gao J."/>
        </authorList>
    </citation>
    <scope>NUCLEOTIDE SEQUENCE [LARGE SCALE GENOMIC DNA]</scope>
    <source>
        <strain evidence="1 2">DSM 287</strain>
    </source>
</reference>
<gene>
    <name evidence="1" type="ORF">GR156_21565</name>
</gene>
<dbReference type="EMBL" id="WUML01000036">
    <property type="protein sequence ID" value="MXO02893.1"/>
    <property type="molecule type" value="Genomic_DNA"/>
</dbReference>
<dbReference type="OrthoDB" id="67448at2"/>
<dbReference type="Proteomes" id="UP000440304">
    <property type="component" value="Unassembled WGS sequence"/>
</dbReference>
<evidence type="ECO:0000313" key="2">
    <source>
        <dbReference type="Proteomes" id="UP000440304"/>
    </source>
</evidence>
<dbReference type="CDD" id="cd10440">
    <property type="entry name" value="GIY-YIG_COG3680"/>
    <property type="match status" value="1"/>
</dbReference>